<proteinExistence type="predicted"/>
<dbReference type="AlphaFoldDB" id="Q6CIU9"/>
<dbReference type="OMA" id="HFARINY"/>
<reference evidence="1 2" key="1">
    <citation type="journal article" date="2004" name="Nature">
        <title>Genome evolution in yeasts.</title>
        <authorList>
            <consortium name="Genolevures"/>
            <person name="Dujon B."/>
            <person name="Sherman D."/>
            <person name="Fischer G."/>
            <person name="Durrens P."/>
            <person name="Casaregola S."/>
            <person name="Lafontaine I."/>
            <person name="de Montigny J."/>
            <person name="Marck C."/>
            <person name="Neuveglise C."/>
            <person name="Talla E."/>
            <person name="Goffard N."/>
            <person name="Frangeul L."/>
            <person name="Aigle M."/>
            <person name="Anthouard V."/>
            <person name="Babour A."/>
            <person name="Barbe V."/>
            <person name="Barnay S."/>
            <person name="Blanchin S."/>
            <person name="Beckerich J.M."/>
            <person name="Beyne E."/>
            <person name="Bleykasten C."/>
            <person name="Boisrame A."/>
            <person name="Boyer J."/>
            <person name="Cattolico L."/>
            <person name="Confanioleri F."/>
            <person name="de Daruvar A."/>
            <person name="Despons L."/>
            <person name="Fabre E."/>
            <person name="Fairhead C."/>
            <person name="Ferry-Dumazet H."/>
            <person name="Groppi A."/>
            <person name="Hantraye F."/>
            <person name="Hennequin C."/>
            <person name="Jauniaux N."/>
            <person name="Joyet P."/>
            <person name="Kachouri R."/>
            <person name="Kerrest A."/>
            <person name="Koszul R."/>
            <person name="Lemaire M."/>
            <person name="Lesur I."/>
            <person name="Ma L."/>
            <person name="Muller H."/>
            <person name="Nicaud J.M."/>
            <person name="Nikolski M."/>
            <person name="Oztas S."/>
            <person name="Ozier-Kalogeropoulos O."/>
            <person name="Pellenz S."/>
            <person name="Potier S."/>
            <person name="Richard G.F."/>
            <person name="Straub M.L."/>
            <person name="Suleau A."/>
            <person name="Swennene D."/>
            <person name="Tekaia F."/>
            <person name="Wesolowski-Louvel M."/>
            <person name="Westhof E."/>
            <person name="Wirth B."/>
            <person name="Zeniou-Meyer M."/>
            <person name="Zivanovic I."/>
            <person name="Bolotin-Fukuhara M."/>
            <person name="Thierry A."/>
            <person name="Bouchier C."/>
            <person name="Caudron B."/>
            <person name="Scarpelli C."/>
            <person name="Gaillardin C."/>
            <person name="Weissenbach J."/>
            <person name="Wincker P."/>
            <person name="Souciet J.L."/>
        </authorList>
    </citation>
    <scope>NUCLEOTIDE SEQUENCE [LARGE SCALE GENOMIC DNA]</scope>
    <source>
        <strain evidence="2">ATCC 8585 / CBS 2359 / DSM 70799 / NBRC 1267 / NRRL Y-1140 / WM37</strain>
    </source>
</reference>
<dbReference type="eggNOG" id="ENOG502S6F5">
    <property type="taxonomic scope" value="Eukaryota"/>
</dbReference>
<sequence length="270" mass="32535">MLKMLPTSTLPARFSVLQVTNKKSFKRLDQRPLDVFQYYLQLQIDRLNIIADYKDHRSHIPLVRRIRAEWESLSITKRRVYHALFFKFNKIDFRKLGNEELARYLAISCPISSAYLLFRSKYKLQFNLIWEQRYIKQEEAPMHRPTYLERHTPLMKIISHSQTKMDSMLNAHLRYQEMCKSCKKVWKEKVTDEQKQLLYDKIKSSKERFNTEMQIERKELVLLTKVLEDSVPEDSMESLADSLSYHNFEQKKEVNNHLLVSLPYILRKKK</sequence>
<dbReference type="Proteomes" id="UP000000598">
    <property type="component" value="Chromosome F"/>
</dbReference>
<gene>
    <name evidence="1" type="ORF">KLLA0_F23804g</name>
</gene>
<dbReference type="InParanoid" id="Q6CIU9"/>
<dbReference type="FunCoup" id="Q6CIU9">
    <property type="interactions" value="1"/>
</dbReference>
<name>Q6CIU9_KLULA</name>
<dbReference type="HOGENOM" id="CLU_1034658_0_0_1"/>
<keyword evidence="2" id="KW-1185">Reference proteome</keyword>
<accession>Q6CIU9</accession>
<dbReference type="KEGG" id="kla:KLLA0_F23804g"/>
<evidence type="ECO:0000313" key="1">
    <source>
        <dbReference type="EMBL" id="CAG98848.1"/>
    </source>
</evidence>
<protein>
    <submittedName>
        <fullName evidence="1">KLLA0F23804p</fullName>
    </submittedName>
</protein>
<dbReference type="EMBL" id="CR382126">
    <property type="protein sequence ID" value="CAG98848.1"/>
    <property type="molecule type" value="Genomic_DNA"/>
</dbReference>
<evidence type="ECO:0000313" key="2">
    <source>
        <dbReference type="Proteomes" id="UP000000598"/>
    </source>
</evidence>
<dbReference type="PaxDb" id="284590-Q6CIU9"/>
<organism evidence="1 2">
    <name type="scientific">Kluyveromyces lactis (strain ATCC 8585 / CBS 2359 / DSM 70799 / NBRC 1267 / NRRL Y-1140 / WM37)</name>
    <name type="common">Yeast</name>
    <name type="synonym">Candida sphaerica</name>
    <dbReference type="NCBI Taxonomy" id="284590"/>
    <lineage>
        <taxon>Eukaryota</taxon>
        <taxon>Fungi</taxon>
        <taxon>Dikarya</taxon>
        <taxon>Ascomycota</taxon>
        <taxon>Saccharomycotina</taxon>
        <taxon>Saccharomycetes</taxon>
        <taxon>Saccharomycetales</taxon>
        <taxon>Saccharomycetaceae</taxon>
        <taxon>Kluyveromyces</taxon>
    </lineage>
</organism>